<evidence type="ECO:0000256" key="3">
    <source>
        <dbReference type="ARBA" id="ARBA00022692"/>
    </source>
</evidence>
<feature type="transmembrane region" description="Helical" evidence="6">
    <location>
        <begin position="305"/>
        <end position="324"/>
    </location>
</feature>
<dbReference type="PANTHER" id="PTHR23505:SF79">
    <property type="entry name" value="PROTEIN SPINSTER"/>
    <property type="match status" value="1"/>
</dbReference>
<dbReference type="KEGG" id="smag:AN936_01920"/>
<feature type="transmembrane region" description="Helical" evidence="6">
    <location>
        <begin position="179"/>
        <end position="198"/>
    </location>
</feature>
<evidence type="ECO:0000313" key="9">
    <source>
        <dbReference type="Proteomes" id="UP000058074"/>
    </source>
</evidence>
<dbReference type="GO" id="GO:0016020">
    <property type="term" value="C:membrane"/>
    <property type="evidence" value="ECO:0007669"/>
    <property type="project" value="UniProtKB-SubCell"/>
</dbReference>
<accession>A0A0N9UUC1</accession>
<dbReference type="SUPFAM" id="SSF103473">
    <property type="entry name" value="MFS general substrate transporter"/>
    <property type="match status" value="1"/>
</dbReference>
<keyword evidence="5 6" id="KW-0472">Membrane</keyword>
<feature type="transmembrane region" description="Helical" evidence="6">
    <location>
        <begin position="330"/>
        <end position="351"/>
    </location>
</feature>
<feature type="transmembrane region" description="Helical" evidence="6">
    <location>
        <begin position="273"/>
        <end position="293"/>
    </location>
</feature>
<evidence type="ECO:0000256" key="6">
    <source>
        <dbReference type="SAM" id="Phobius"/>
    </source>
</evidence>
<feature type="transmembrane region" description="Helical" evidence="6">
    <location>
        <begin position="60"/>
        <end position="81"/>
    </location>
</feature>
<dbReference type="GO" id="GO:0022857">
    <property type="term" value="F:transmembrane transporter activity"/>
    <property type="evidence" value="ECO:0007669"/>
    <property type="project" value="InterPro"/>
</dbReference>
<keyword evidence="4 6" id="KW-1133">Transmembrane helix</keyword>
<dbReference type="Gene3D" id="1.20.1250.20">
    <property type="entry name" value="MFS general substrate transporter like domains"/>
    <property type="match status" value="1"/>
</dbReference>
<feature type="domain" description="Major facilitator superfamily (MFS) profile" evidence="7">
    <location>
        <begin position="26"/>
        <end position="427"/>
    </location>
</feature>
<dbReference type="Pfam" id="PF07690">
    <property type="entry name" value="MFS_1"/>
    <property type="match status" value="1"/>
</dbReference>
<dbReference type="RefSeq" id="WP_054586666.1">
    <property type="nucleotide sequence ID" value="NZ_CP012700.1"/>
</dbReference>
<dbReference type="InterPro" id="IPR036259">
    <property type="entry name" value="MFS_trans_sf"/>
</dbReference>
<dbReference type="PANTHER" id="PTHR23505">
    <property type="entry name" value="SPINSTER"/>
    <property type="match status" value="1"/>
</dbReference>
<evidence type="ECO:0000256" key="5">
    <source>
        <dbReference type="ARBA" id="ARBA00023136"/>
    </source>
</evidence>
<gene>
    <name evidence="8" type="ORF">AN936_01920</name>
</gene>
<evidence type="ECO:0000256" key="2">
    <source>
        <dbReference type="ARBA" id="ARBA00022448"/>
    </source>
</evidence>
<keyword evidence="3 6" id="KW-0812">Transmembrane</keyword>
<feature type="transmembrane region" description="Helical" evidence="6">
    <location>
        <begin position="24"/>
        <end position="48"/>
    </location>
</feature>
<organism evidence="8 9">
    <name type="scientific">Sphingopyxis macrogoltabida</name>
    <name type="common">Sphingomonas macrogoltabidus</name>
    <dbReference type="NCBI Taxonomy" id="33050"/>
    <lineage>
        <taxon>Bacteria</taxon>
        <taxon>Pseudomonadati</taxon>
        <taxon>Pseudomonadota</taxon>
        <taxon>Alphaproteobacteria</taxon>
        <taxon>Sphingomonadales</taxon>
        <taxon>Sphingomonadaceae</taxon>
        <taxon>Sphingopyxis</taxon>
    </lineage>
</organism>
<feature type="transmembrane region" description="Helical" evidence="6">
    <location>
        <begin position="93"/>
        <end position="111"/>
    </location>
</feature>
<dbReference type="Proteomes" id="UP000058074">
    <property type="component" value="Chromosome"/>
</dbReference>
<comment type="subcellular location">
    <subcellularLocation>
        <location evidence="1">Membrane</location>
        <topology evidence="1">Multi-pass membrane protein</topology>
    </subcellularLocation>
</comment>
<dbReference type="OrthoDB" id="7497327at2"/>
<protein>
    <recommendedName>
        <fullName evidence="7">Major facilitator superfamily (MFS) profile domain-containing protein</fullName>
    </recommendedName>
</protein>
<dbReference type="InterPro" id="IPR011701">
    <property type="entry name" value="MFS"/>
</dbReference>
<feature type="transmembrane region" description="Helical" evidence="6">
    <location>
        <begin position="232"/>
        <end position="253"/>
    </location>
</feature>
<feature type="transmembrane region" description="Helical" evidence="6">
    <location>
        <begin position="404"/>
        <end position="424"/>
    </location>
</feature>
<name>A0A0N9UUC1_SPHMC</name>
<dbReference type="AlphaFoldDB" id="A0A0N9UUC1"/>
<proteinExistence type="predicted"/>
<evidence type="ECO:0000313" key="8">
    <source>
        <dbReference type="EMBL" id="ALH79176.1"/>
    </source>
</evidence>
<reference evidence="8 9" key="1">
    <citation type="journal article" date="2015" name="Genome Announc.">
        <title>Complete Genome Sequence of Polypropylene Glycol- and Polyethylene Glycol-Degrading Sphingopyxis macrogoltabida Strain EY-1.</title>
        <authorList>
            <person name="Ohtsubo Y."/>
            <person name="Nagata Y."/>
            <person name="Numata M."/>
            <person name="Tsuchikane K."/>
            <person name="Hosoyama A."/>
            <person name="Yamazoe A."/>
            <person name="Tsuda M."/>
            <person name="Fujita N."/>
            <person name="Kawai F."/>
        </authorList>
    </citation>
    <scope>NUCLEOTIDE SEQUENCE [LARGE SCALE GENOMIC DNA]</scope>
    <source>
        <strain evidence="8 9">EY-1</strain>
    </source>
</reference>
<keyword evidence="2" id="KW-0813">Transport</keyword>
<dbReference type="InterPro" id="IPR020846">
    <property type="entry name" value="MFS_dom"/>
</dbReference>
<dbReference type="PATRIC" id="fig|33050.5.peg.401"/>
<evidence type="ECO:0000259" key="7">
    <source>
        <dbReference type="PROSITE" id="PS50850"/>
    </source>
</evidence>
<evidence type="ECO:0000256" key="1">
    <source>
        <dbReference type="ARBA" id="ARBA00004141"/>
    </source>
</evidence>
<dbReference type="PROSITE" id="PS50850">
    <property type="entry name" value="MFS"/>
    <property type="match status" value="1"/>
</dbReference>
<dbReference type="CDD" id="cd17328">
    <property type="entry name" value="MFS_spinster_like"/>
    <property type="match status" value="1"/>
</dbReference>
<feature type="transmembrane region" description="Helical" evidence="6">
    <location>
        <begin position="363"/>
        <end position="384"/>
    </location>
</feature>
<evidence type="ECO:0000256" key="4">
    <source>
        <dbReference type="ARBA" id="ARBA00022989"/>
    </source>
</evidence>
<feature type="transmembrane region" description="Helical" evidence="6">
    <location>
        <begin position="149"/>
        <end position="173"/>
    </location>
</feature>
<dbReference type="InterPro" id="IPR044770">
    <property type="entry name" value="MFS_spinster-like"/>
</dbReference>
<dbReference type="EMBL" id="CP012700">
    <property type="protein sequence ID" value="ALH79176.1"/>
    <property type="molecule type" value="Genomic_DNA"/>
</dbReference>
<sequence length="437" mass="46203">MTTQADARAAREGSASHPVLKRRYWALAVITLVYAMNIADRFVLSTLIEPIKAEFQLSDASVGFLTGVALAIFYTAAGLPLGALADRVNRRNMIMWALSVWSLFTAACGMAQNFWQLLLARIGVGVGEAGGTPPSHSILADYFRPSERIIAMSVFALGIAIGSGIGGIGGGLLAERFGWRHGLIVFAFASIPVLLLLLTVREPQRGASDVAAAAAKAPGIGETIAFIRSQRALVHVIAGATIATFSGMGLVWWTPAFLARSHGFSVGEAGFEVGMMSGVGGAAALVAATLVTFKLARMAPKWQCHFLAWVTLLITIPGVLAHSVSDKAMALWLLWLFIPFTNVYVGPMLALLQNLVRPDMRGVTVAVVLFTANIANLAIAPQLIGIASDLIAPHIADPAQSLRIALAFAGLTGIWAALHFWMAIKSLPGDLARAGTL</sequence>